<feature type="domain" description="FCP1 homology" evidence="3">
    <location>
        <begin position="288"/>
        <end position="469"/>
    </location>
</feature>
<reference evidence="5" key="1">
    <citation type="submission" date="2025-08" db="UniProtKB">
        <authorList>
            <consortium name="RefSeq"/>
        </authorList>
    </citation>
    <scope>IDENTIFICATION</scope>
</reference>
<feature type="region of interest" description="Disordered" evidence="2">
    <location>
        <begin position="1"/>
        <end position="101"/>
    </location>
</feature>
<keyword evidence="1" id="KW-0811">Translocation</keyword>
<comment type="subcellular location">
    <subcellularLocation>
        <location evidence="1">Mitochondrion inner membrane</location>
        <topology evidence="1">Single-pass membrane protein</topology>
    </subcellularLocation>
</comment>
<keyword evidence="1" id="KW-0813">Transport</keyword>
<dbReference type="FunFam" id="3.40.50.1000:FF:000257">
    <property type="entry name" value="Haloacid dehalogenase-like hydrolase (HAD) superfamily protein"/>
    <property type="match status" value="1"/>
</dbReference>
<sequence>MASSTNNEEAYKEMKDREIDTEKERNGKQTQDENLEVSEKEGTPLNLTQKSPTNGHFNEAVQIKERHPAVRPKQKKRERIKKNKSTAPKTDSSLSPQENDALCSRDLTNTKHLEKEQKLHIKTDLLPEELTILTDTADTNSGKYNKPDESQKRLKTYKRRKTFRTYRRKNKMLFASLLNYMEQAMEKSPNSTIHGIQNSSVGELSSNELDNTCMEENEEAVNELDKAMETYHIFNEEKLEASTTECTMEQTIPSSSNVDVVEHLVLVDGTNTEESSMEILPSKRVPISHVKRKLLILDLNGLLADIVNFVPDGYKPDKKVSRKALFKRPFCDDFLEFCFGGFDVAVWSSRIKKNVDTVVDFLMGEMKHRLLFCWDQSHCTETGFNTIENKHKPLVLKELRKLWDKYDPHLPWEKGEYNESNTLLLDDSPYKALRNPPYTAIFPNTYRFQDTEDNSLGPGGDLRVYLEGLAMAEDVQQYVKHHPFGQCPITNTNSYWPFYLEIMGAAPQHVIYQYQPDDNSSFLSIPSSSVSYRPVAVEDEFGFHHQGKNKSVVCIEWAALDSCIPTTCYW</sequence>
<dbReference type="Proteomes" id="UP000189703">
    <property type="component" value="Unplaced"/>
</dbReference>
<comment type="function">
    <text evidence="1">Essential component of the TIM23 complex, a complex that mediates the translocation of transit peptide-containing proteins across the mitochondrial inner membrane.</text>
</comment>
<comment type="similarity">
    <text evidence="1">Belongs to the TIM50 family.</text>
</comment>
<dbReference type="PANTHER" id="PTHR12210">
    <property type="entry name" value="DULLARD PROTEIN PHOSPHATASE"/>
    <property type="match status" value="1"/>
</dbReference>
<evidence type="ECO:0000313" key="5">
    <source>
        <dbReference type="RefSeq" id="XP_010258020.1"/>
    </source>
</evidence>
<protein>
    <recommendedName>
        <fullName evidence="1">Mitochondrial import inner membrane translocase subunit TIM50</fullName>
    </recommendedName>
</protein>
<dbReference type="InParanoid" id="A0A1U7ZWA6"/>
<gene>
    <name evidence="5" type="primary">LOC104597923</name>
</gene>
<keyword evidence="1" id="KW-0496">Mitochondrion</keyword>
<dbReference type="GO" id="GO:0005744">
    <property type="term" value="C:TIM23 mitochondrial import inner membrane translocase complex"/>
    <property type="evidence" value="ECO:0000318"/>
    <property type="project" value="GO_Central"/>
</dbReference>
<feature type="compositionally biased region" description="Basic residues" evidence="2">
    <location>
        <begin position="69"/>
        <end position="84"/>
    </location>
</feature>
<keyword evidence="4" id="KW-1185">Reference proteome</keyword>
<feature type="compositionally biased region" description="Polar residues" evidence="2">
    <location>
        <begin position="85"/>
        <end position="98"/>
    </location>
</feature>
<dbReference type="AlphaFoldDB" id="A0A1U7ZWA6"/>
<dbReference type="RefSeq" id="XP_010258020.1">
    <property type="nucleotide sequence ID" value="XM_010259718.2"/>
</dbReference>
<feature type="compositionally biased region" description="Basic and acidic residues" evidence="2">
    <location>
        <begin position="9"/>
        <end position="42"/>
    </location>
</feature>
<dbReference type="InterPro" id="IPR036412">
    <property type="entry name" value="HAD-like_sf"/>
</dbReference>
<dbReference type="PROSITE" id="PS50969">
    <property type="entry name" value="FCP1"/>
    <property type="match status" value="1"/>
</dbReference>
<accession>A0A1U7ZWA6</accession>
<dbReference type="InterPro" id="IPR023214">
    <property type="entry name" value="HAD_sf"/>
</dbReference>
<evidence type="ECO:0000259" key="3">
    <source>
        <dbReference type="PROSITE" id="PS50969"/>
    </source>
</evidence>
<dbReference type="GO" id="GO:0030150">
    <property type="term" value="P:protein import into mitochondrial matrix"/>
    <property type="evidence" value="ECO:0000318"/>
    <property type="project" value="GO_Central"/>
</dbReference>
<name>A0A1U7ZWA6_NELNU</name>
<evidence type="ECO:0000256" key="1">
    <source>
        <dbReference type="RuleBase" id="RU365079"/>
    </source>
</evidence>
<dbReference type="KEGG" id="nnu:104597923"/>
<dbReference type="Pfam" id="PF03031">
    <property type="entry name" value="NIF"/>
    <property type="match status" value="1"/>
</dbReference>
<dbReference type="Gene3D" id="3.40.50.1000">
    <property type="entry name" value="HAD superfamily/HAD-like"/>
    <property type="match status" value="1"/>
</dbReference>
<comment type="subunit">
    <text evidence="1">Component of the TIM23 complex.</text>
</comment>
<feature type="compositionally biased region" description="Polar residues" evidence="2">
    <location>
        <begin position="45"/>
        <end position="56"/>
    </location>
</feature>
<keyword evidence="1" id="KW-0653">Protein transport</keyword>
<dbReference type="InterPro" id="IPR050365">
    <property type="entry name" value="TIM50"/>
</dbReference>
<dbReference type="SUPFAM" id="SSF56784">
    <property type="entry name" value="HAD-like"/>
    <property type="match status" value="1"/>
</dbReference>
<evidence type="ECO:0000256" key="2">
    <source>
        <dbReference type="SAM" id="MobiDB-lite"/>
    </source>
</evidence>
<evidence type="ECO:0000313" key="4">
    <source>
        <dbReference type="Proteomes" id="UP000189703"/>
    </source>
</evidence>
<organism evidence="4 5">
    <name type="scientific">Nelumbo nucifera</name>
    <name type="common">Sacred lotus</name>
    <dbReference type="NCBI Taxonomy" id="4432"/>
    <lineage>
        <taxon>Eukaryota</taxon>
        <taxon>Viridiplantae</taxon>
        <taxon>Streptophyta</taxon>
        <taxon>Embryophyta</taxon>
        <taxon>Tracheophyta</taxon>
        <taxon>Spermatophyta</taxon>
        <taxon>Magnoliopsida</taxon>
        <taxon>Proteales</taxon>
        <taxon>Nelumbonaceae</taxon>
        <taxon>Nelumbo</taxon>
    </lineage>
</organism>
<dbReference type="GeneID" id="104597923"/>
<dbReference type="OrthoDB" id="1711508at2759"/>
<dbReference type="eggNOG" id="ENOG502QR82">
    <property type="taxonomic scope" value="Eukaryota"/>
</dbReference>
<proteinExistence type="inferred from homology"/>
<dbReference type="SMART" id="SM00577">
    <property type="entry name" value="CPDc"/>
    <property type="match status" value="1"/>
</dbReference>
<keyword evidence="1" id="KW-0809">Transit peptide</keyword>
<dbReference type="InterPro" id="IPR004274">
    <property type="entry name" value="FCP1_dom"/>
</dbReference>